<sequence length="71" mass="8654">MDEKLRILRIQKWEYGILEFKIFISVSKNPDGFHGWKNKDSEDSWMETWDSEIKNFYLGFGGFIWVSWMKN</sequence>
<reference evidence="2" key="1">
    <citation type="submission" date="2017-02" db="UniProtKB">
        <authorList>
            <consortium name="WormBaseParasite"/>
        </authorList>
    </citation>
    <scope>IDENTIFICATION</scope>
</reference>
<evidence type="ECO:0000313" key="2">
    <source>
        <dbReference type="WBParaSite" id="SPAL_0001267375.1"/>
    </source>
</evidence>
<accession>A0A0N5C3Z0</accession>
<evidence type="ECO:0000313" key="1">
    <source>
        <dbReference type="Proteomes" id="UP000046392"/>
    </source>
</evidence>
<dbReference type="AlphaFoldDB" id="A0A0N5C3Z0"/>
<name>A0A0N5C3Z0_STREA</name>
<organism evidence="1 2">
    <name type="scientific">Strongyloides papillosus</name>
    <name type="common">Intestinal threadworm</name>
    <dbReference type="NCBI Taxonomy" id="174720"/>
    <lineage>
        <taxon>Eukaryota</taxon>
        <taxon>Metazoa</taxon>
        <taxon>Ecdysozoa</taxon>
        <taxon>Nematoda</taxon>
        <taxon>Chromadorea</taxon>
        <taxon>Rhabditida</taxon>
        <taxon>Tylenchina</taxon>
        <taxon>Panagrolaimomorpha</taxon>
        <taxon>Strongyloidoidea</taxon>
        <taxon>Strongyloididae</taxon>
        <taxon>Strongyloides</taxon>
    </lineage>
</organism>
<dbReference type="Proteomes" id="UP000046392">
    <property type="component" value="Unplaced"/>
</dbReference>
<dbReference type="WBParaSite" id="SPAL_0001267375.1">
    <property type="protein sequence ID" value="SPAL_0001267375.1"/>
    <property type="gene ID" value="SPAL_0001267375"/>
</dbReference>
<proteinExistence type="predicted"/>
<protein>
    <submittedName>
        <fullName evidence="2">Uncharacterized protein</fullName>
    </submittedName>
</protein>
<keyword evidence="1" id="KW-1185">Reference proteome</keyword>